<evidence type="ECO:0000313" key="1">
    <source>
        <dbReference type="EMBL" id="PLW43794.1"/>
    </source>
</evidence>
<keyword evidence="3" id="KW-1185">Reference proteome</keyword>
<evidence type="ECO:0000313" key="2">
    <source>
        <dbReference type="EMBL" id="PLW54604.1"/>
    </source>
</evidence>
<evidence type="ECO:0000313" key="4">
    <source>
        <dbReference type="Proteomes" id="UP000235392"/>
    </source>
</evidence>
<comment type="caution">
    <text evidence="2">The sequence shown here is derived from an EMBL/GenBank/DDBJ whole genome shotgun (WGS) entry which is preliminary data.</text>
</comment>
<organism evidence="2 3">
    <name type="scientific">Puccinia coronata f. sp. avenae</name>
    <dbReference type="NCBI Taxonomy" id="200324"/>
    <lineage>
        <taxon>Eukaryota</taxon>
        <taxon>Fungi</taxon>
        <taxon>Dikarya</taxon>
        <taxon>Basidiomycota</taxon>
        <taxon>Pucciniomycotina</taxon>
        <taxon>Pucciniomycetes</taxon>
        <taxon>Pucciniales</taxon>
        <taxon>Pucciniaceae</taxon>
        <taxon>Puccinia</taxon>
    </lineage>
</organism>
<proteinExistence type="predicted"/>
<evidence type="ECO:0000313" key="3">
    <source>
        <dbReference type="Proteomes" id="UP000235388"/>
    </source>
</evidence>
<sequence length="51" mass="5870">MSIVNTPNNYPDANFLKPTQLLGHQLSQNSSFPQKHNLDALPVLELCYRDW</sequence>
<reference evidence="3 4" key="1">
    <citation type="submission" date="2017-11" db="EMBL/GenBank/DDBJ databases">
        <title>De novo assembly and phasing of dikaryotic genomes from two isolates of Puccinia coronata f. sp. avenae, the causal agent of oat crown rust.</title>
        <authorList>
            <person name="Miller M.E."/>
            <person name="Zhang Y."/>
            <person name="Omidvar V."/>
            <person name="Sperschneider J."/>
            <person name="Schwessinger B."/>
            <person name="Raley C."/>
            <person name="Palmer J.M."/>
            <person name="Garnica D."/>
            <person name="Upadhyaya N."/>
            <person name="Rathjen J."/>
            <person name="Taylor J.M."/>
            <person name="Park R.F."/>
            <person name="Dodds P.N."/>
            <person name="Hirsch C.D."/>
            <person name="Kianian S.F."/>
            <person name="Figueroa M."/>
        </authorList>
    </citation>
    <scope>NUCLEOTIDE SEQUENCE [LARGE SCALE GENOMIC DNA]</scope>
    <source>
        <strain evidence="2">12NC29</strain>
        <strain evidence="1">12SD80</strain>
    </source>
</reference>
<name>A0A2N5VX82_9BASI</name>
<dbReference type="EMBL" id="PGCJ01000043">
    <property type="protein sequence ID" value="PLW54604.1"/>
    <property type="molecule type" value="Genomic_DNA"/>
</dbReference>
<protein>
    <submittedName>
        <fullName evidence="2">Uncharacterized protein</fullName>
    </submittedName>
</protein>
<accession>A0A2N5VX82</accession>
<dbReference type="Proteomes" id="UP000235388">
    <property type="component" value="Unassembled WGS sequence"/>
</dbReference>
<dbReference type="EMBL" id="PGCI01000064">
    <property type="protein sequence ID" value="PLW43794.1"/>
    <property type="molecule type" value="Genomic_DNA"/>
</dbReference>
<dbReference type="AlphaFoldDB" id="A0A2N5VX82"/>
<dbReference type="Proteomes" id="UP000235392">
    <property type="component" value="Unassembled WGS sequence"/>
</dbReference>
<gene>
    <name evidence="2" type="ORF">PCANC_05348</name>
    <name evidence="1" type="ORF">PCASD_09385</name>
</gene>